<sequence length="120" mass="12305">MIHSAGPYLVASLLVGLGLYGILTRRNAVLLLVGVELVLAGGGLLLVTAGALAQDPTWSGQVLTLFVITIAAAEVVLALAVIVAAYRRRGHVDLAAEAADPDPTTTGRTDLAPPGQDGRR</sequence>
<proteinExistence type="inferred from homology"/>
<dbReference type="InterPro" id="IPR039428">
    <property type="entry name" value="NUOK/Mnh_C1-like"/>
</dbReference>
<dbReference type="Proteomes" id="UP000592181">
    <property type="component" value="Unassembled WGS sequence"/>
</dbReference>
<dbReference type="RefSeq" id="WP_179462545.1">
    <property type="nucleotide sequence ID" value="NZ_JACBZX010000001.1"/>
</dbReference>
<dbReference type="GO" id="GO:0005886">
    <property type="term" value="C:plasma membrane"/>
    <property type="evidence" value="ECO:0007669"/>
    <property type="project" value="UniProtKB-SubCell"/>
</dbReference>
<keyword evidence="3 7" id="KW-0813">Transport</keyword>
<dbReference type="HAMAP" id="MF_01456">
    <property type="entry name" value="NDH1_NuoK"/>
    <property type="match status" value="1"/>
</dbReference>
<keyword evidence="5 7" id="KW-1133">Transmembrane helix</keyword>
<keyword evidence="7" id="KW-0520">NAD</keyword>
<evidence type="ECO:0000256" key="5">
    <source>
        <dbReference type="ARBA" id="ARBA00022989"/>
    </source>
</evidence>
<dbReference type="Gene3D" id="1.10.287.3510">
    <property type="match status" value="1"/>
</dbReference>
<gene>
    <name evidence="7" type="primary">nuoK</name>
    <name evidence="9" type="ORF">BJY28_001597</name>
</gene>
<feature type="transmembrane region" description="Helical" evidence="7">
    <location>
        <begin position="6"/>
        <end position="23"/>
    </location>
</feature>
<reference evidence="9 10" key="1">
    <citation type="submission" date="2020-07" db="EMBL/GenBank/DDBJ databases">
        <title>Sequencing the genomes of 1000 actinobacteria strains.</title>
        <authorList>
            <person name="Klenk H.-P."/>
        </authorList>
    </citation>
    <scope>NUCLEOTIDE SEQUENCE [LARGE SCALE GENOMIC DNA]</scope>
    <source>
        <strain evidence="9 10">DSM 24723</strain>
    </source>
</reference>
<comment type="catalytic activity">
    <reaction evidence="7">
        <text>a quinone + NADH + 5 H(+)(in) = a quinol + NAD(+) + 4 H(+)(out)</text>
        <dbReference type="Rhea" id="RHEA:57888"/>
        <dbReference type="ChEBI" id="CHEBI:15378"/>
        <dbReference type="ChEBI" id="CHEBI:24646"/>
        <dbReference type="ChEBI" id="CHEBI:57540"/>
        <dbReference type="ChEBI" id="CHEBI:57945"/>
        <dbReference type="ChEBI" id="CHEBI:132124"/>
    </reaction>
</comment>
<feature type="transmembrane region" description="Helical" evidence="7">
    <location>
        <begin position="30"/>
        <end position="53"/>
    </location>
</feature>
<protein>
    <recommendedName>
        <fullName evidence="7">NADH-quinone oxidoreductase subunit K</fullName>
        <ecNumber evidence="7">7.1.1.-</ecNumber>
    </recommendedName>
    <alternativeName>
        <fullName evidence="7">NADH dehydrogenase I subunit K</fullName>
    </alternativeName>
    <alternativeName>
        <fullName evidence="7">NDH-1 subunit K</fullName>
    </alternativeName>
</protein>
<feature type="transmembrane region" description="Helical" evidence="7">
    <location>
        <begin position="65"/>
        <end position="86"/>
    </location>
</feature>
<dbReference type="PANTHER" id="PTHR11434">
    <property type="entry name" value="NADH-UBIQUINONE OXIDOREDUCTASE SUBUNIT ND4L"/>
    <property type="match status" value="1"/>
</dbReference>
<keyword evidence="4 7" id="KW-0812">Transmembrane</keyword>
<keyword evidence="7" id="KW-0874">Quinone</keyword>
<dbReference type="PANTHER" id="PTHR11434:SF16">
    <property type="entry name" value="NADH-UBIQUINONE OXIDOREDUCTASE CHAIN 4L"/>
    <property type="match status" value="1"/>
</dbReference>
<dbReference type="EC" id="7.1.1.-" evidence="7"/>
<feature type="compositionally biased region" description="Low complexity" evidence="8">
    <location>
        <begin position="96"/>
        <end position="106"/>
    </location>
</feature>
<evidence type="ECO:0000256" key="8">
    <source>
        <dbReference type="SAM" id="MobiDB-lite"/>
    </source>
</evidence>
<evidence type="ECO:0000256" key="4">
    <source>
        <dbReference type="ARBA" id="ARBA00022692"/>
    </source>
</evidence>
<name>A0A852X3W9_9MICO</name>
<comment type="similarity">
    <text evidence="2 7">Belongs to the complex I subunit 4L family.</text>
</comment>
<keyword evidence="7" id="KW-1003">Cell membrane</keyword>
<organism evidence="9 10">
    <name type="scientific">Janibacter alkaliphilus</name>
    <dbReference type="NCBI Taxonomy" id="1069963"/>
    <lineage>
        <taxon>Bacteria</taxon>
        <taxon>Bacillati</taxon>
        <taxon>Actinomycetota</taxon>
        <taxon>Actinomycetes</taxon>
        <taxon>Micrococcales</taxon>
        <taxon>Intrasporangiaceae</taxon>
        <taxon>Janibacter</taxon>
    </lineage>
</organism>
<keyword evidence="10" id="KW-1185">Reference proteome</keyword>
<comment type="caution">
    <text evidence="9">The sequence shown here is derived from an EMBL/GenBank/DDBJ whole genome shotgun (WGS) entry which is preliminary data.</text>
</comment>
<comment type="subcellular location">
    <subcellularLocation>
        <location evidence="7">Cell membrane</location>
        <topology evidence="7">Multi-pass membrane protein</topology>
    </subcellularLocation>
    <subcellularLocation>
        <location evidence="1">Membrane</location>
        <topology evidence="1">Multi-pass membrane protein</topology>
    </subcellularLocation>
</comment>
<evidence type="ECO:0000256" key="3">
    <source>
        <dbReference type="ARBA" id="ARBA00022448"/>
    </source>
</evidence>
<dbReference type="Pfam" id="PF00420">
    <property type="entry name" value="Oxidored_q2"/>
    <property type="match status" value="1"/>
</dbReference>
<dbReference type="InterPro" id="IPR001133">
    <property type="entry name" value="NADH_UbQ_OxRdtase_chain4L/K"/>
</dbReference>
<keyword evidence="7" id="KW-1278">Translocase</keyword>
<evidence type="ECO:0000313" key="10">
    <source>
        <dbReference type="Proteomes" id="UP000592181"/>
    </source>
</evidence>
<dbReference type="GO" id="GO:0042773">
    <property type="term" value="P:ATP synthesis coupled electron transport"/>
    <property type="evidence" value="ECO:0007669"/>
    <property type="project" value="InterPro"/>
</dbReference>
<dbReference type="EMBL" id="JACBZX010000001">
    <property type="protein sequence ID" value="NYG37128.1"/>
    <property type="molecule type" value="Genomic_DNA"/>
</dbReference>
<keyword evidence="6 7" id="KW-0472">Membrane</keyword>
<evidence type="ECO:0000256" key="7">
    <source>
        <dbReference type="HAMAP-Rule" id="MF_01456"/>
    </source>
</evidence>
<evidence type="ECO:0000256" key="1">
    <source>
        <dbReference type="ARBA" id="ARBA00004141"/>
    </source>
</evidence>
<dbReference type="NCBIfam" id="NF004320">
    <property type="entry name" value="PRK05715.1-2"/>
    <property type="match status" value="1"/>
</dbReference>
<dbReference type="GO" id="GO:0030964">
    <property type="term" value="C:NADH dehydrogenase complex"/>
    <property type="evidence" value="ECO:0007669"/>
    <property type="project" value="TreeGrafter"/>
</dbReference>
<evidence type="ECO:0000256" key="2">
    <source>
        <dbReference type="ARBA" id="ARBA00010519"/>
    </source>
</evidence>
<evidence type="ECO:0000313" key="9">
    <source>
        <dbReference type="EMBL" id="NYG37128.1"/>
    </source>
</evidence>
<accession>A0A852X3W9</accession>
<dbReference type="GO" id="GO:0048038">
    <property type="term" value="F:quinone binding"/>
    <property type="evidence" value="ECO:0007669"/>
    <property type="project" value="UniProtKB-KW"/>
</dbReference>
<feature type="region of interest" description="Disordered" evidence="8">
    <location>
        <begin position="96"/>
        <end position="120"/>
    </location>
</feature>
<dbReference type="AlphaFoldDB" id="A0A852X3W9"/>
<comment type="function">
    <text evidence="7">NDH-1 shuttles electrons from NADH, via FMN and iron-sulfur (Fe-S) centers, to quinones in the respiratory chain. The immediate electron acceptor for the enzyme in this species is believed to be a menaquinone. Couples the redox reaction to proton translocation (for every two electrons transferred, four hydrogen ions are translocated across the cytoplasmic membrane), and thus conserves the redox energy in a proton gradient.</text>
</comment>
<dbReference type="GO" id="GO:0050136">
    <property type="term" value="F:NADH dehydrogenase (quinone) (non-electrogenic) activity"/>
    <property type="evidence" value="ECO:0007669"/>
    <property type="project" value="UniProtKB-UniRule"/>
</dbReference>
<comment type="subunit">
    <text evidence="7">NDH-1 is composed of 14 different subunits. Subunits NuoA, H, J, K, L, M, N constitute the membrane sector of the complex.</text>
</comment>
<evidence type="ECO:0000256" key="6">
    <source>
        <dbReference type="ARBA" id="ARBA00023136"/>
    </source>
</evidence>